<feature type="compositionally biased region" description="Basic residues" evidence="6">
    <location>
        <begin position="128"/>
        <end position="145"/>
    </location>
</feature>
<keyword evidence="7" id="KW-1133">Transmembrane helix</keyword>
<comment type="subcellular location">
    <subcellularLocation>
        <location evidence="1">Endomembrane system</location>
    </subcellularLocation>
    <subcellularLocation>
        <location evidence="2">Golgi apparatus</location>
    </subcellularLocation>
</comment>
<keyword evidence="8" id="KW-1185">Reference proteome</keyword>
<accession>A0A6J2W4D4</accession>
<name>A0A6J2W4D4_CHACN</name>
<protein>
    <submittedName>
        <fullName evidence="9">Golgi-associated kinase 1A</fullName>
    </submittedName>
</protein>
<dbReference type="OrthoDB" id="10011371at2759"/>
<sequence length="614" mass="68335">MLHPAIPRTSDSVWGLVLRVWLRFCLKRRSVVGLLSLFFLSTLVIHAFPPSSLIRRRSLPSEGLHSNEPNRFEEQIRSPPHLPLPPNSHSGGWKEAEIQDPSDSLLVVDRRQVGRRIAGNSVREKSHAPAKKHLGGKASVAKRRKVRDEYPSQPYGTETGERGGGRGRKPGHRGNSVRATQPPGPNPDPANSPTARTQSLRPNNMPCGHKCAPDGPESGKAGAAQQAVEKASGGALPYVGPLERKMPKSIVQNKSRSRSRSRPAAAAESTGSSSGWCERLRDGELTVDWNRSRAGSLPWFSRDDLEKMELLSKSAVLSKARMPGHGQVLRVGLGDNSSGPSGGHHDTCCQQGRCALIKRSNDWYEVFAYHLDRVLGLNRSLPVVLRSFHSDLLPYRYTTGPPRPVVWWDPDIQHLADNDNDQNSFSLTWPQYQALLRNKCGIKVPINSSVCVGVHHSEWGRLALLDFLLQVNDRLDRNCCGFRPDPSELCVENLLHPKCGNAKDLLLVHILVRKTEPSRLVFIDNAGRPHHAQDNLNYRLVEGIDEFPESAVSVLRSGGCLESLLLRSLSADREFWESRGGVMGIRRLVRIVEQRGRALLRHIQEKRLHVNQDL</sequence>
<evidence type="ECO:0000256" key="4">
    <source>
        <dbReference type="ARBA" id="ARBA00023034"/>
    </source>
</evidence>
<dbReference type="Pfam" id="PF15051">
    <property type="entry name" value="FAM198"/>
    <property type="match status" value="1"/>
</dbReference>
<dbReference type="PANTHER" id="PTHR15905">
    <property type="entry name" value="GOLGI-ASSOCIATED KINASE 1B-RELATED"/>
    <property type="match status" value="1"/>
</dbReference>
<organism evidence="8 9">
    <name type="scientific">Chanos chanos</name>
    <name type="common">Milkfish</name>
    <name type="synonym">Mugil chanos</name>
    <dbReference type="NCBI Taxonomy" id="29144"/>
    <lineage>
        <taxon>Eukaryota</taxon>
        <taxon>Metazoa</taxon>
        <taxon>Chordata</taxon>
        <taxon>Craniata</taxon>
        <taxon>Vertebrata</taxon>
        <taxon>Euteleostomi</taxon>
        <taxon>Actinopterygii</taxon>
        <taxon>Neopterygii</taxon>
        <taxon>Teleostei</taxon>
        <taxon>Ostariophysi</taxon>
        <taxon>Gonorynchiformes</taxon>
        <taxon>Chanidae</taxon>
        <taxon>Chanos</taxon>
    </lineage>
</organism>
<evidence type="ECO:0000313" key="8">
    <source>
        <dbReference type="Proteomes" id="UP000504632"/>
    </source>
</evidence>
<dbReference type="InParanoid" id="A0A6J2W4D4"/>
<dbReference type="PANTHER" id="PTHR15905:SF5">
    <property type="entry name" value="GOLGI-ASSOCIATED KINASE 1A"/>
    <property type="match status" value="1"/>
</dbReference>
<feature type="region of interest" description="Disordered" evidence="6">
    <location>
        <begin position="74"/>
        <end position="99"/>
    </location>
</feature>
<dbReference type="GeneID" id="115819751"/>
<evidence type="ECO:0000256" key="2">
    <source>
        <dbReference type="ARBA" id="ARBA00004555"/>
    </source>
</evidence>
<dbReference type="AlphaFoldDB" id="A0A6J2W4D4"/>
<keyword evidence="5 7" id="KW-0472">Membrane</keyword>
<comment type="similarity">
    <text evidence="3">Belongs to the GASK family.</text>
</comment>
<dbReference type="InterPro" id="IPR029207">
    <property type="entry name" value="FAM198"/>
</dbReference>
<dbReference type="RefSeq" id="XP_030639113.1">
    <property type="nucleotide sequence ID" value="XM_030783253.1"/>
</dbReference>
<dbReference type="CTD" id="729085"/>
<keyword evidence="9" id="KW-0418">Kinase</keyword>
<gene>
    <name evidence="9" type="primary">gask1a</name>
</gene>
<keyword evidence="7" id="KW-0812">Transmembrane</keyword>
<evidence type="ECO:0000256" key="6">
    <source>
        <dbReference type="SAM" id="MobiDB-lite"/>
    </source>
</evidence>
<feature type="transmembrane region" description="Helical" evidence="7">
    <location>
        <begin position="31"/>
        <end position="48"/>
    </location>
</feature>
<reference evidence="9" key="1">
    <citation type="submission" date="2025-08" db="UniProtKB">
        <authorList>
            <consortium name="RefSeq"/>
        </authorList>
    </citation>
    <scope>IDENTIFICATION</scope>
</reference>
<keyword evidence="9" id="KW-0808">Transferase</keyword>
<dbReference type="GO" id="GO:0005794">
    <property type="term" value="C:Golgi apparatus"/>
    <property type="evidence" value="ECO:0007669"/>
    <property type="project" value="UniProtKB-SubCell"/>
</dbReference>
<dbReference type="Proteomes" id="UP000504632">
    <property type="component" value="Chromosome 8"/>
</dbReference>
<evidence type="ECO:0000313" key="9">
    <source>
        <dbReference type="RefSeq" id="XP_030639113.1"/>
    </source>
</evidence>
<proteinExistence type="inferred from homology"/>
<dbReference type="FunCoup" id="A0A6J2W4D4">
    <property type="interactions" value="483"/>
</dbReference>
<feature type="region of interest" description="Disordered" evidence="6">
    <location>
        <begin position="117"/>
        <end position="277"/>
    </location>
</feature>
<dbReference type="GO" id="GO:0016301">
    <property type="term" value="F:kinase activity"/>
    <property type="evidence" value="ECO:0007669"/>
    <property type="project" value="UniProtKB-KW"/>
</dbReference>
<evidence type="ECO:0000256" key="7">
    <source>
        <dbReference type="SAM" id="Phobius"/>
    </source>
</evidence>
<feature type="compositionally biased region" description="Low complexity" evidence="6">
    <location>
        <begin position="262"/>
        <end position="275"/>
    </location>
</feature>
<evidence type="ECO:0000256" key="1">
    <source>
        <dbReference type="ARBA" id="ARBA00004308"/>
    </source>
</evidence>
<evidence type="ECO:0000256" key="5">
    <source>
        <dbReference type="ARBA" id="ARBA00023136"/>
    </source>
</evidence>
<evidence type="ECO:0000256" key="3">
    <source>
        <dbReference type="ARBA" id="ARBA00007691"/>
    </source>
</evidence>
<keyword evidence="4" id="KW-0333">Golgi apparatus</keyword>